<feature type="region of interest" description="Disordered" evidence="1">
    <location>
        <begin position="75"/>
        <end position="117"/>
    </location>
</feature>
<evidence type="ECO:0000313" key="3">
    <source>
        <dbReference type="Proteomes" id="UP000326396"/>
    </source>
</evidence>
<dbReference type="OrthoDB" id="1911716at2759"/>
<organism evidence="2 3">
    <name type="scientific">Mikania micrantha</name>
    <name type="common">bitter vine</name>
    <dbReference type="NCBI Taxonomy" id="192012"/>
    <lineage>
        <taxon>Eukaryota</taxon>
        <taxon>Viridiplantae</taxon>
        <taxon>Streptophyta</taxon>
        <taxon>Embryophyta</taxon>
        <taxon>Tracheophyta</taxon>
        <taxon>Spermatophyta</taxon>
        <taxon>Magnoliopsida</taxon>
        <taxon>eudicotyledons</taxon>
        <taxon>Gunneridae</taxon>
        <taxon>Pentapetalae</taxon>
        <taxon>asterids</taxon>
        <taxon>campanulids</taxon>
        <taxon>Asterales</taxon>
        <taxon>Asteraceae</taxon>
        <taxon>Asteroideae</taxon>
        <taxon>Heliantheae alliance</taxon>
        <taxon>Eupatorieae</taxon>
        <taxon>Mikania</taxon>
    </lineage>
</organism>
<reference evidence="2 3" key="1">
    <citation type="submission" date="2019-05" db="EMBL/GenBank/DDBJ databases">
        <title>Mikania micrantha, genome provides insights into the molecular mechanism of rapid growth.</title>
        <authorList>
            <person name="Liu B."/>
        </authorList>
    </citation>
    <scope>NUCLEOTIDE SEQUENCE [LARGE SCALE GENOMIC DNA]</scope>
    <source>
        <strain evidence="2">NLD-2019</strain>
        <tissue evidence="2">Leaf</tissue>
    </source>
</reference>
<evidence type="ECO:0000256" key="1">
    <source>
        <dbReference type="SAM" id="MobiDB-lite"/>
    </source>
</evidence>
<proteinExistence type="predicted"/>
<sequence>MEQFPCISPHFAQNLHTTDQFQTLELPHLSHNPCYLSTKLSDMSTPYTLTRCRMKDLISCFNACKVQIEEDTNELDHPEPIASSIVNDRNFERDENTKTATTPEKGGGEESPASCQSCESEEDDYIVFYFKDDNAGGDVIEERRLESSSERKREIAGGIRRKIDQRIQNEWTGSPVLMPRPDGYKKPEGSELELALQWTPKQD</sequence>
<accession>A0A5N6NJU4</accession>
<comment type="caution">
    <text evidence="2">The sequence shown here is derived from an EMBL/GenBank/DDBJ whole genome shotgun (WGS) entry which is preliminary data.</text>
</comment>
<keyword evidence="3" id="KW-1185">Reference proteome</keyword>
<dbReference type="EMBL" id="SZYD01000011">
    <property type="protein sequence ID" value="KAD4888869.1"/>
    <property type="molecule type" value="Genomic_DNA"/>
</dbReference>
<protein>
    <submittedName>
        <fullName evidence="2">Uncharacterized protein</fullName>
    </submittedName>
</protein>
<name>A0A5N6NJU4_9ASTR</name>
<dbReference type="AlphaFoldDB" id="A0A5N6NJU4"/>
<dbReference type="Proteomes" id="UP000326396">
    <property type="component" value="Linkage Group LG19"/>
</dbReference>
<evidence type="ECO:0000313" key="2">
    <source>
        <dbReference type="EMBL" id="KAD4888869.1"/>
    </source>
</evidence>
<gene>
    <name evidence="2" type="ORF">E3N88_20942</name>
</gene>